<keyword evidence="4" id="KW-0472">Membrane</keyword>
<keyword evidence="4" id="KW-1133">Transmembrane helix</keyword>
<dbReference type="GO" id="GO:0004888">
    <property type="term" value="F:transmembrane signaling receptor activity"/>
    <property type="evidence" value="ECO:0007669"/>
    <property type="project" value="InterPro"/>
</dbReference>
<evidence type="ECO:0000259" key="5">
    <source>
        <dbReference type="PROSITE" id="PS50111"/>
    </source>
</evidence>
<proteinExistence type="inferred from homology"/>
<organism evidence="6 7">
    <name type="scientific">Thermodesulforhabdus norvegica</name>
    <dbReference type="NCBI Taxonomy" id="39841"/>
    <lineage>
        <taxon>Bacteria</taxon>
        <taxon>Pseudomonadati</taxon>
        <taxon>Thermodesulfobacteriota</taxon>
        <taxon>Syntrophobacteria</taxon>
        <taxon>Syntrophobacterales</taxon>
        <taxon>Thermodesulforhabdaceae</taxon>
        <taxon>Thermodesulforhabdus</taxon>
    </lineage>
</organism>
<dbReference type="GO" id="GO:0006935">
    <property type="term" value="P:chemotaxis"/>
    <property type="evidence" value="ECO:0007669"/>
    <property type="project" value="UniProtKB-KW"/>
</dbReference>
<dbReference type="Proteomes" id="UP000199611">
    <property type="component" value="Unassembled WGS sequence"/>
</dbReference>
<dbReference type="GO" id="GO:0005886">
    <property type="term" value="C:plasma membrane"/>
    <property type="evidence" value="ECO:0007669"/>
    <property type="project" value="TreeGrafter"/>
</dbReference>
<dbReference type="SUPFAM" id="SSF58104">
    <property type="entry name" value="Methyl-accepting chemotaxis protein (MCP) signaling domain"/>
    <property type="match status" value="1"/>
</dbReference>
<accession>A0A1I4QJ68</accession>
<evidence type="ECO:0000256" key="1">
    <source>
        <dbReference type="ARBA" id="ARBA00022500"/>
    </source>
</evidence>
<dbReference type="InterPro" id="IPR051310">
    <property type="entry name" value="MCP_chemotaxis"/>
</dbReference>
<dbReference type="PRINTS" id="PR00260">
    <property type="entry name" value="CHEMTRNSDUCR"/>
</dbReference>
<evidence type="ECO:0000256" key="4">
    <source>
        <dbReference type="SAM" id="Phobius"/>
    </source>
</evidence>
<comment type="similarity">
    <text evidence="2">Belongs to the methyl-accepting chemotaxis (MCP) protein family.</text>
</comment>
<dbReference type="AlphaFoldDB" id="A0A1I4QJ68"/>
<keyword evidence="1" id="KW-0145">Chemotaxis</keyword>
<dbReference type="PANTHER" id="PTHR43531">
    <property type="entry name" value="PROTEIN ICFG"/>
    <property type="match status" value="1"/>
</dbReference>
<keyword evidence="3" id="KW-0807">Transducer</keyword>
<dbReference type="EMBL" id="FOUU01000001">
    <property type="protein sequence ID" value="SFM39745.1"/>
    <property type="molecule type" value="Genomic_DNA"/>
</dbReference>
<sequence>MFRNSKLSTKIVAGFFVMLIIMLAFGIFVAIKCSFLVGMSKSVSGFAVPQAKMFGEMQNSFLKAMYNYRLFIATSDKTFEKNAKHHLQEASSWIIEGRNLANKLSLSDREKLNSSLNAVSGMLKDYENEALKALEAGKELYEAREQMESAGLTFTRSCNELLKYLSDYLDSMLDKGTAERKLKAQMDAVVKILADGSLLQILVLQSQIENNREMLLKSKQYFEEIKNYLKNINEGSVDPEVTKFTEEIKKAVKIYEDAFKTLENTWSVMQDVQAKQVKVGEEILNLAKTNSLHAMDNAQDKASLTASELVGLRYVTVVALIVALILGIVLALVITASISRPIKKATEELSEASIQVETASREVSSSSQSLAEVASEQAAALEQISSSVEELSSMTKQNANNAKQADSYMKEAHKIVEEANNMMNTLASYMNEISATSEETFKIIKTIDEIAFQTNLLALNAAVEAARAGEAGAGFAVVADEVRALALRAAEAARNTAALIEETVNKIRQGTQLTTTTHDSFTKVTEAISRVAQLMDEISAASNEQAEGIEQINKAIGEMDKAVQQTAASAEESAAASEELNAQANQMKSLVDHLVSLVGSAGSGLTTREALGEAKIEQKPLLISHSEEEFRQLPRGEQ</sequence>
<name>A0A1I4QJ68_9BACT</name>
<dbReference type="Gene3D" id="1.10.287.950">
    <property type="entry name" value="Methyl-accepting chemotaxis protein"/>
    <property type="match status" value="1"/>
</dbReference>
<dbReference type="STRING" id="39841.SAMN05660836_00052"/>
<evidence type="ECO:0000313" key="7">
    <source>
        <dbReference type="Proteomes" id="UP000199611"/>
    </source>
</evidence>
<feature type="transmembrane region" description="Helical" evidence="4">
    <location>
        <begin position="12"/>
        <end position="31"/>
    </location>
</feature>
<dbReference type="InterPro" id="IPR004089">
    <property type="entry name" value="MCPsignal_dom"/>
</dbReference>
<dbReference type="Pfam" id="PF00015">
    <property type="entry name" value="MCPsignal"/>
    <property type="match status" value="1"/>
</dbReference>
<dbReference type="InterPro" id="IPR004090">
    <property type="entry name" value="Chemotax_Me-accpt_rcpt"/>
</dbReference>
<evidence type="ECO:0000256" key="3">
    <source>
        <dbReference type="PROSITE-ProRule" id="PRU00284"/>
    </source>
</evidence>
<dbReference type="RefSeq" id="WP_245735202.1">
    <property type="nucleotide sequence ID" value="NZ_FOUU01000001.1"/>
</dbReference>
<dbReference type="SMART" id="SM00283">
    <property type="entry name" value="MA"/>
    <property type="match status" value="1"/>
</dbReference>
<feature type="domain" description="Methyl-accepting transducer" evidence="5">
    <location>
        <begin position="352"/>
        <end position="581"/>
    </location>
</feature>
<keyword evidence="7" id="KW-1185">Reference proteome</keyword>
<evidence type="ECO:0000313" key="6">
    <source>
        <dbReference type="EMBL" id="SFM39745.1"/>
    </source>
</evidence>
<gene>
    <name evidence="6" type="ORF">SAMN05660836_00052</name>
</gene>
<keyword evidence="4" id="KW-0812">Transmembrane</keyword>
<evidence type="ECO:0000256" key="2">
    <source>
        <dbReference type="ARBA" id="ARBA00029447"/>
    </source>
</evidence>
<dbReference type="PANTHER" id="PTHR43531:SF11">
    <property type="entry name" value="METHYL-ACCEPTING CHEMOTAXIS PROTEIN 3"/>
    <property type="match status" value="1"/>
</dbReference>
<protein>
    <submittedName>
        <fullName evidence="6">Methyl-accepting chemotaxis protein</fullName>
    </submittedName>
</protein>
<reference evidence="6 7" key="1">
    <citation type="submission" date="2016-10" db="EMBL/GenBank/DDBJ databases">
        <authorList>
            <person name="de Groot N.N."/>
        </authorList>
    </citation>
    <scope>NUCLEOTIDE SEQUENCE [LARGE SCALE GENOMIC DNA]</scope>
    <source>
        <strain evidence="6 7">DSM 9990</strain>
    </source>
</reference>
<dbReference type="PROSITE" id="PS50111">
    <property type="entry name" value="CHEMOTAXIS_TRANSDUC_2"/>
    <property type="match status" value="1"/>
</dbReference>
<dbReference type="GO" id="GO:0007165">
    <property type="term" value="P:signal transduction"/>
    <property type="evidence" value="ECO:0007669"/>
    <property type="project" value="UniProtKB-KW"/>
</dbReference>
<feature type="transmembrane region" description="Helical" evidence="4">
    <location>
        <begin position="311"/>
        <end position="334"/>
    </location>
</feature>